<evidence type="ECO:0000256" key="6">
    <source>
        <dbReference type="ARBA" id="ARBA00022741"/>
    </source>
</evidence>
<dbReference type="Pfam" id="PF01202">
    <property type="entry name" value="SKI"/>
    <property type="match status" value="1"/>
</dbReference>
<comment type="similarity">
    <text evidence="2">Belongs to the shikimate kinase family.</text>
</comment>
<dbReference type="UniPathway" id="UPA00053">
    <property type="reaction ID" value="UER00088"/>
</dbReference>
<dbReference type="PANTHER" id="PTHR21087">
    <property type="entry name" value="SHIKIMATE KINASE"/>
    <property type="match status" value="1"/>
</dbReference>
<evidence type="ECO:0000256" key="2">
    <source>
        <dbReference type="ARBA" id="ARBA00006997"/>
    </source>
</evidence>
<comment type="catalytic activity">
    <reaction evidence="10">
        <text>shikimate + ATP = 3-phosphoshikimate + ADP + H(+)</text>
        <dbReference type="Rhea" id="RHEA:13121"/>
        <dbReference type="ChEBI" id="CHEBI:15378"/>
        <dbReference type="ChEBI" id="CHEBI:30616"/>
        <dbReference type="ChEBI" id="CHEBI:36208"/>
        <dbReference type="ChEBI" id="CHEBI:145989"/>
        <dbReference type="ChEBI" id="CHEBI:456216"/>
        <dbReference type="EC" id="2.7.1.71"/>
    </reaction>
</comment>
<evidence type="ECO:0000256" key="1">
    <source>
        <dbReference type="ARBA" id="ARBA00004842"/>
    </source>
</evidence>
<evidence type="ECO:0000256" key="11">
    <source>
        <dbReference type="SAM" id="MobiDB-lite"/>
    </source>
</evidence>
<name>W7TL47_9STRA</name>
<dbReference type="InterPro" id="IPR023000">
    <property type="entry name" value="Shikimate_kinase_CS"/>
</dbReference>
<dbReference type="InterPro" id="IPR031322">
    <property type="entry name" value="Shikimate/glucono_kinase"/>
</dbReference>
<evidence type="ECO:0000256" key="10">
    <source>
        <dbReference type="ARBA" id="ARBA00048567"/>
    </source>
</evidence>
<sequence length="554" mass="60879">MREGGWVVDGCNLSHPSRFLPLLPFVHPQARGLRVGNLLPFTAPSISQQFPDSTLLLRLRTSTAVMDQLHQFHHPRRIQVLFPLVILLLSFLSSGTQGFLLFPSSILSSAPSRNIRLPQRASPCSSRNLPSTSSRLLPFYPASLSSSLSFDPSRFVRPQTQSLAASSSSPEEEGNNENTAEESAAIWGLTDLGNSNFGKFGSEQDPHRNIRPQFLDGRGAPWKEGADFLPELMEIKMRIQGVNVYLVGMPGSGKTTLGRMLAEGLQYRWMDLDQFIEQKLGKAATKVFEEDGEEVWRKQETLGMGALQTYVQTVVSTGGGIMQRKENLPFLHSGLIVWLDLPPEGIVARMQSSGEIEKRPLLKAASDPVQAVRSLYEERKGNYALADVRVVLRGEDDAVKCLKRVAHRIIEELDLRPPKAKMWEEKRNKMKNLWETMKAKGSMTDINEVPAEEGGENPTIGAIKALNRDSKGKGEGKKDWGGKADKRGQKKKGFGGAVRKGGEGSSQEGRQESAPETAAVGSQGVGFGLGLEEYMKGEEGKRKEGEDGEVAEAA</sequence>
<dbReference type="GO" id="GO:0009073">
    <property type="term" value="P:aromatic amino acid family biosynthetic process"/>
    <property type="evidence" value="ECO:0007669"/>
    <property type="project" value="UniProtKB-KW"/>
</dbReference>
<dbReference type="InterPro" id="IPR000623">
    <property type="entry name" value="Shikimate_kinase/TSH1"/>
</dbReference>
<evidence type="ECO:0000256" key="3">
    <source>
        <dbReference type="ARBA" id="ARBA00012154"/>
    </source>
</evidence>
<dbReference type="OrthoDB" id="197068at2759"/>
<evidence type="ECO:0000256" key="4">
    <source>
        <dbReference type="ARBA" id="ARBA00022605"/>
    </source>
</evidence>
<dbReference type="Proteomes" id="UP000019335">
    <property type="component" value="Unassembled WGS sequence"/>
</dbReference>
<comment type="caution">
    <text evidence="13">The sequence shown here is derived from an EMBL/GenBank/DDBJ whole genome shotgun (WGS) entry which is preliminary data.</text>
</comment>
<keyword evidence="9" id="KW-0057">Aromatic amino acid biosynthesis</keyword>
<feature type="transmembrane region" description="Helical" evidence="12">
    <location>
        <begin position="80"/>
        <end position="102"/>
    </location>
</feature>
<keyword evidence="14" id="KW-1185">Reference proteome</keyword>
<reference evidence="13 14" key="1">
    <citation type="journal article" date="2014" name="Mol. Plant">
        <title>Chromosome Scale Genome Assembly and Transcriptome Profiling of Nannochloropsis gaditana in Nitrogen Depletion.</title>
        <authorList>
            <person name="Corteggiani Carpinelli E."/>
            <person name="Telatin A."/>
            <person name="Vitulo N."/>
            <person name="Forcato C."/>
            <person name="D'Angelo M."/>
            <person name="Schiavon R."/>
            <person name="Vezzi A."/>
            <person name="Giacometti G.M."/>
            <person name="Morosinotto T."/>
            <person name="Valle G."/>
        </authorList>
    </citation>
    <scope>NUCLEOTIDE SEQUENCE [LARGE SCALE GENOMIC DNA]</scope>
    <source>
        <strain evidence="13 14">B-31</strain>
    </source>
</reference>
<keyword evidence="7 13" id="KW-0418">Kinase</keyword>
<dbReference type="GO" id="GO:0004765">
    <property type="term" value="F:shikimate kinase activity"/>
    <property type="evidence" value="ECO:0007669"/>
    <property type="project" value="UniProtKB-EC"/>
</dbReference>
<keyword evidence="4" id="KW-0028">Amino-acid biosynthesis</keyword>
<gene>
    <name evidence="13" type="ORF">Naga_100108g2</name>
</gene>
<dbReference type="InterPro" id="IPR027417">
    <property type="entry name" value="P-loop_NTPase"/>
</dbReference>
<protein>
    <recommendedName>
        <fullName evidence="3">shikimate kinase</fullName>
        <ecNumber evidence="3">2.7.1.71</ecNumber>
    </recommendedName>
</protein>
<dbReference type="PRINTS" id="PR01100">
    <property type="entry name" value="SHIKIMTKNASE"/>
</dbReference>
<dbReference type="EMBL" id="AZIL01002627">
    <property type="protein sequence ID" value="EWM21156.1"/>
    <property type="molecule type" value="Genomic_DNA"/>
</dbReference>
<feature type="region of interest" description="Disordered" evidence="11">
    <location>
        <begin position="448"/>
        <end position="554"/>
    </location>
</feature>
<proteinExistence type="inferred from homology"/>
<evidence type="ECO:0000256" key="7">
    <source>
        <dbReference type="ARBA" id="ARBA00022777"/>
    </source>
</evidence>
<evidence type="ECO:0000313" key="13">
    <source>
        <dbReference type="EMBL" id="EWM21156.1"/>
    </source>
</evidence>
<dbReference type="HAMAP" id="MF_00109">
    <property type="entry name" value="Shikimate_kinase"/>
    <property type="match status" value="1"/>
</dbReference>
<feature type="region of interest" description="Disordered" evidence="11">
    <location>
        <begin position="159"/>
        <end position="180"/>
    </location>
</feature>
<evidence type="ECO:0000256" key="5">
    <source>
        <dbReference type="ARBA" id="ARBA00022679"/>
    </source>
</evidence>
<dbReference type="GO" id="GO:0005829">
    <property type="term" value="C:cytosol"/>
    <property type="evidence" value="ECO:0007669"/>
    <property type="project" value="TreeGrafter"/>
</dbReference>
<organism evidence="13 14">
    <name type="scientific">Nannochloropsis gaditana</name>
    <dbReference type="NCBI Taxonomy" id="72520"/>
    <lineage>
        <taxon>Eukaryota</taxon>
        <taxon>Sar</taxon>
        <taxon>Stramenopiles</taxon>
        <taxon>Ochrophyta</taxon>
        <taxon>Eustigmatophyceae</taxon>
        <taxon>Eustigmatales</taxon>
        <taxon>Monodopsidaceae</taxon>
        <taxon>Nannochloropsis</taxon>
    </lineage>
</organism>
<evidence type="ECO:0000313" key="14">
    <source>
        <dbReference type="Proteomes" id="UP000019335"/>
    </source>
</evidence>
<feature type="compositionally biased region" description="Basic and acidic residues" evidence="11">
    <location>
        <begin position="466"/>
        <end position="487"/>
    </location>
</feature>
<dbReference type="EC" id="2.7.1.71" evidence="3"/>
<evidence type="ECO:0000256" key="12">
    <source>
        <dbReference type="SAM" id="Phobius"/>
    </source>
</evidence>
<comment type="pathway">
    <text evidence="1">Metabolic intermediate biosynthesis; chorismate biosynthesis; chorismate from D-erythrose 4-phosphate and phosphoenolpyruvate: step 5/7.</text>
</comment>
<keyword evidence="6" id="KW-0547">Nucleotide-binding</keyword>
<dbReference type="Gene3D" id="3.40.50.300">
    <property type="entry name" value="P-loop containing nucleotide triphosphate hydrolases"/>
    <property type="match status" value="1"/>
</dbReference>
<dbReference type="PROSITE" id="PS01128">
    <property type="entry name" value="SHIKIMATE_KINASE"/>
    <property type="match status" value="1"/>
</dbReference>
<dbReference type="AlphaFoldDB" id="W7TL47"/>
<dbReference type="GO" id="GO:0008652">
    <property type="term" value="P:amino acid biosynthetic process"/>
    <property type="evidence" value="ECO:0007669"/>
    <property type="project" value="UniProtKB-KW"/>
</dbReference>
<evidence type="ECO:0000256" key="8">
    <source>
        <dbReference type="ARBA" id="ARBA00022840"/>
    </source>
</evidence>
<dbReference type="GO" id="GO:0009423">
    <property type="term" value="P:chorismate biosynthetic process"/>
    <property type="evidence" value="ECO:0007669"/>
    <property type="project" value="UniProtKB-UniPathway"/>
</dbReference>
<dbReference type="SUPFAM" id="SSF52540">
    <property type="entry name" value="P-loop containing nucleoside triphosphate hydrolases"/>
    <property type="match status" value="1"/>
</dbReference>
<keyword evidence="12" id="KW-0812">Transmembrane</keyword>
<keyword evidence="5" id="KW-0808">Transferase</keyword>
<feature type="compositionally biased region" description="Basic and acidic residues" evidence="11">
    <location>
        <begin position="533"/>
        <end position="545"/>
    </location>
</feature>
<accession>W7TL47</accession>
<evidence type="ECO:0000256" key="9">
    <source>
        <dbReference type="ARBA" id="ARBA00023141"/>
    </source>
</evidence>
<keyword evidence="12" id="KW-1133">Transmembrane helix</keyword>
<dbReference type="PANTHER" id="PTHR21087:SF16">
    <property type="entry name" value="SHIKIMATE KINASE 1, CHLOROPLASTIC"/>
    <property type="match status" value="1"/>
</dbReference>
<keyword evidence="12" id="KW-0472">Membrane</keyword>
<dbReference type="CDD" id="cd00464">
    <property type="entry name" value="SK"/>
    <property type="match status" value="1"/>
</dbReference>
<dbReference type="GO" id="GO:0005524">
    <property type="term" value="F:ATP binding"/>
    <property type="evidence" value="ECO:0007669"/>
    <property type="project" value="UniProtKB-KW"/>
</dbReference>
<keyword evidence="8" id="KW-0067">ATP-binding</keyword>